<dbReference type="InterPro" id="IPR036005">
    <property type="entry name" value="Creatinase/aminopeptidase-like"/>
</dbReference>
<dbReference type="SUPFAM" id="SSF55920">
    <property type="entry name" value="Creatinase/aminopeptidase"/>
    <property type="match status" value="1"/>
</dbReference>
<keyword evidence="3" id="KW-1185">Reference proteome</keyword>
<protein>
    <recommendedName>
        <fullName evidence="1">Peptidase M24 domain-containing protein</fullName>
    </recommendedName>
</protein>
<dbReference type="AlphaFoldDB" id="A0AAU9NRR5"/>
<dbReference type="PANTHER" id="PTHR43330:SF1">
    <property type="entry name" value="METHIONINE AMINOPEPTIDASE 1B, CHLOROPLASTIC"/>
    <property type="match status" value="1"/>
</dbReference>
<dbReference type="GO" id="GO:0009507">
    <property type="term" value="C:chloroplast"/>
    <property type="evidence" value="ECO:0007669"/>
    <property type="project" value="TreeGrafter"/>
</dbReference>
<evidence type="ECO:0000313" key="3">
    <source>
        <dbReference type="Proteomes" id="UP001157418"/>
    </source>
</evidence>
<evidence type="ECO:0000259" key="1">
    <source>
        <dbReference type="Pfam" id="PF00557"/>
    </source>
</evidence>
<dbReference type="Proteomes" id="UP001157418">
    <property type="component" value="Unassembled WGS sequence"/>
</dbReference>
<dbReference type="Gene3D" id="3.90.230.10">
    <property type="entry name" value="Creatinase/methionine aminopeptidase superfamily"/>
    <property type="match status" value="1"/>
</dbReference>
<dbReference type="InterPro" id="IPR000994">
    <property type="entry name" value="Pept_M24"/>
</dbReference>
<dbReference type="GO" id="GO:0070006">
    <property type="term" value="F:metalloaminopeptidase activity"/>
    <property type="evidence" value="ECO:0007669"/>
    <property type="project" value="TreeGrafter"/>
</dbReference>
<gene>
    <name evidence="2" type="ORF">LVIROSA_LOCUS26656</name>
</gene>
<evidence type="ECO:0000313" key="2">
    <source>
        <dbReference type="EMBL" id="CAH1440525.1"/>
    </source>
</evidence>
<accession>A0AAU9NRR5</accession>
<dbReference type="Pfam" id="PF00557">
    <property type="entry name" value="Peptidase_M24"/>
    <property type="match status" value="1"/>
</dbReference>
<comment type="caution">
    <text evidence="2">The sequence shown here is derived from an EMBL/GenBank/DDBJ whole genome shotgun (WGS) entry which is preliminary data.</text>
</comment>
<reference evidence="2 3" key="1">
    <citation type="submission" date="2022-01" db="EMBL/GenBank/DDBJ databases">
        <authorList>
            <person name="Xiong W."/>
            <person name="Schranz E."/>
        </authorList>
    </citation>
    <scope>NUCLEOTIDE SEQUENCE [LARGE SCALE GENOMIC DNA]</scope>
</reference>
<dbReference type="PANTHER" id="PTHR43330">
    <property type="entry name" value="METHIONINE AMINOPEPTIDASE"/>
    <property type="match status" value="1"/>
</dbReference>
<sequence length="222" mass="25563">MDDFEAPKELKKSGMYTDGSTSIPLSIRLLQGIRNEIFVWRGVVIGTRMVQRQDNPVTSHLRHRLQGRDEGVDLPVVEINNSLMLHVVAHKNFHACFLVAAYLSNRPAKSPTDTDFQNCSFSTLQIWLLHSTQRLCRGIEKDKQDGDIINIDVTVYLDGYHADTSKTFLCRNVDEATKRLLEVTEQCLERVAFHYYNRFRHMGNNGYCSMPNLQLRIRTYGI</sequence>
<proteinExistence type="predicted"/>
<name>A0AAU9NRR5_9ASTR</name>
<feature type="domain" description="Peptidase M24" evidence="1">
    <location>
        <begin position="143"/>
        <end position="191"/>
    </location>
</feature>
<organism evidence="2 3">
    <name type="scientific">Lactuca virosa</name>
    <dbReference type="NCBI Taxonomy" id="75947"/>
    <lineage>
        <taxon>Eukaryota</taxon>
        <taxon>Viridiplantae</taxon>
        <taxon>Streptophyta</taxon>
        <taxon>Embryophyta</taxon>
        <taxon>Tracheophyta</taxon>
        <taxon>Spermatophyta</taxon>
        <taxon>Magnoliopsida</taxon>
        <taxon>eudicotyledons</taxon>
        <taxon>Gunneridae</taxon>
        <taxon>Pentapetalae</taxon>
        <taxon>asterids</taxon>
        <taxon>campanulids</taxon>
        <taxon>Asterales</taxon>
        <taxon>Asteraceae</taxon>
        <taxon>Cichorioideae</taxon>
        <taxon>Cichorieae</taxon>
        <taxon>Lactucinae</taxon>
        <taxon>Lactuca</taxon>
    </lineage>
</organism>
<dbReference type="EMBL" id="CAKMRJ010005412">
    <property type="protein sequence ID" value="CAH1440525.1"/>
    <property type="molecule type" value="Genomic_DNA"/>
</dbReference>